<evidence type="ECO:0000256" key="2">
    <source>
        <dbReference type="ARBA" id="ARBA00023136"/>
    </source>
</evidence>
<dbReference type="GO" id="GO:0007155">
    <property type="term" value="P:cell adhesion"/>
    <property type="evidence" value="ECO:0007669"/>
    <property type="project" value="InterPro"/>
</dbReference>
<reference evidence="3 4" key="1">
    <citation type="submission" date="2018-11" db="EMBL/GenBank/DDBJ databases">
        <authorList>
            <consortium name="Pathogen Informatics"/>
        </authorList>
    </citation>
    <scope>NUCLEOTIDE SEQUENCE [LARGE SCALE GENOMIC DNA]</scope>
    <source>
        <strain>Denwood</strain>
        <strain evidence="4">Zambia</strain>
    </source>
</reference>
<comment type="subcellular location">
    <subcellularLocation>
        <location evidence="1">Membrane</location>
    </subcellularLocation>
</comment>
<dbReference type="PROSITE" id="PS00232">
    <property type="entry name" value="CADHERIN_1"/>
    <property type="match status" value="1"/>
</dbReference>
<dbReference type="InterPro" id="IPR020894">
    <property type="entry name" value="Cadherin_CS"/>
</dbReference>
<evidence type="ECO:0000313" key="4">
    <source>
        <dbReference type="Proteomes" id="UP000269396"/>
    </source>
</evidence>
<dbReference type="Proteomes" id="UP000269396">
    <property type="component" value="Unassembled WGS sequence"/>
</dbReference>
<accession>A0A183NXN4</accession>
<keyword evidence="4" id="KW-1185">Reference proteome</keyword>
<sequence length="175" mass="19625">MDGTGYEDIMGRYKTDWEKNKDSDLTDDPSQIDCTIILEFALISQNRTFKPILINIPVNIQDINDNIPRFDQYTSGLKLEISEDVSTIDQYYVSSMLSSLSVPQSSVPPYWMPYLTTESPLIHNSGSSSSSGGKKREIAILPLAKDFDYGLNASNEETEFVFYITMIKVLGSIVA</sequence>
<keyword evidence="2" id="KW-0472">Membrane</keyword>
<evidence type="ECO:0000256" key="1">
    <source>
        <dbReference type="ARBA" id="ARBA00004370"/>
    </source>
</evidence>
<proteinExistence type="predicted"/>
<dbReference type="AlphaFoldDB" id="A0A183NXN4"/>
<protein>
    <submittedName>
        <fullName evidence="3">Uncharacterized protein</fullName>
    </submittedName>
</protein>
<evidence type="ECO:0000313" key="3">
    <source>
        <dbReference type="EMBL" id="VDP36240.1"/>
    </source>
</evidence>
<gene>
    <name evidence="3" type="ORF">SMTD_LOCUS6870</name>
</gene>
<organism evidence="3 4">
    <name type="scientific">Schistosoma mattheei</name>
    <dbReference type="NCBI Taxonomy" id="31246"/>
    <lineage>
        <taxon>Eukaryota</taxon>
        <taxon>Metazoa</taxon>
        <taxon>Spiralia</taxon>
        <taxon>Lophotrochozoa</taxon>
        <taxon>Platyhelminthes</taxon>
        <taxon>Trematoda</taxon>
        <taxon>Digenea</taxon>
        <taxon>Strigeidida</taxon>
        <taxon>Schistosomatoidea</taxon>
        <taxon>Schistosomatidae</taxon>
        <taxon>Schistosoma</taxon>
    </lineage>
</organism>
<dbReference type="GO" id="GO:0005886">
    <property type="term" value="C:plasma membrane"/>
    <property type="evidence" value="ECO:0007669"/>
    <property type="project" value="InterPro"/>
</dbReference>
<name>A0A183NXN4_9TREM</name>
<dbReference type="EMBL" id="UZAL01027862">
    <property type="protein sequence ID" value="VDP36240.1"/>
    <property type="molecule type" value="Genomic_DNA"/>
</dbReference>